<dbReference type="Proteomes" id="UP000054481">
    <property type="component" value="Unassembled WGS sequence"/>
</dbReference>
<dbReference type="InterPro" id="IPR036397">
    <property type="entry name" value="RNaseH_sf"/>
</dbReference>
<dbReference type="PANTHER" id="PTHR33481">
    <property type="entry name" value="REVERSE TRANSCRIPTASE"/>
    <property type="match status" value="1"/>
</dbReference>
<dbReference type="PROSITE" id="PS50878">
    <property type="entry name" value="RT_POL"/>
    <property type="match status" value="1"/>
</dbReference>
<dbReference type="InterPro" id="IPR000477">
    <property type="entry name" value="RT_dom"/>
</dbReference>
<dbReference type="EMBL" id="KQ030639">
    <property type="protein sequence ID" value="KJZ70203.1"/>
    <property type="molecule type" value="Genomic_DNA"/>
</dbReference>
<evidence type="ECO:0000313" key="3">
    <source>
        <dbReference type="Proteomes" id="UP000054481"/>
    </source>
</evidence>
<dbReference type="AlphaFoldDB" id="A0A0F7ZRU1"/>
<reference evidence="2 3" key="1">
    <citation type="journal article" date="2014" name="Genome Biol. Evol.">
        <title>Comparative genomics and transcriptomics analyses reveal divergent lifestyle features of nematode endoparasitic fungus Hirsutella minnesotensis.</title>
        <authorList>
            <person name="Lai Y."/>
            <person name="Liu K."/>
            <person name="Zhang X."/>
            <person name="Zhang X."/>
            <person name="Li K."/>
            <person name="Wang N."/>
            <person name="Shu C."/>
            <person name="Wu Y."/>
            <person name="Wang C."/>
            <person name="Bushley K.E."/>
            <person name="Xiang M."/>
            <person name="Liu X."/>
        </authorList>
    </citation>
    <scope>NUCLEOTIDE SEQUENCE [LARGE SCALE GENOMIC DNA]</scope>
    <source>
        <strain evidence="2 3">3608</strain>
    </source>
</reference>
<dbReference type="OrthoDB" id="5059038at2759"/>
<dbReference type="GO" id="GO:0003676">
    <property type="term" value="F:nucleic acid binding"/>
    <property type="evidence" value="ECO:0007669"/>
    <property type="project" value="InterPro"/>
</dbReference>
<gene>
    <name evidence="2" type="ORF">HIM_10389</name>
</gene>
<organism evidence="2 3">
    <name type="scientific">Hirsutella minnesotensis 3608</name>
    <dbReference type="NCBI Taxonomy" id="1043627"/>
    <lineage>
        <taxon>Eukaryota</taxon>
        <taxon>Fungi</taxon>
        <taxon>Dikarya</taxon>
        <taxon>Ascomycota</taxon>
        <taxon>Pezizomycotina</taxon>
        <taxon>Sordariomycetes</taxon>
        <taxon>Hypocreomycetidae</taxon>
        <taxon>Hypocreales</taxon>
        <taxon>Ophiocordycipitaceae</taxon>
        <taxon>Hirsutella</taxon>
    </lineage>
</organism>
<sequence length="651" mass="71748">MRARGIPDRLVDWVDAFCSDRTASVVVNGHTSDQQLLTQAGLPQGSPLSPVAFLFFNADLVQRRISNNGGSVAFVDDYSAWVTGPTAESNRPGIQSIIDDALDWERRSGATFEADKTAVIHFTRVAERDSVLPLNIKGEDVKPKDNVKLLGVLMDKALRFKEHIARAAAKGLTAAMCLRRLKTTSPKTARQLFIATVAPTMDYASNVWSHACGAREATWIERAQRVGAQAITGGFRTVATAVAEAEASVQSFRERHAQAAARFWIRMQTLPGTHPLTSLRLKLNKRFASPMQKLAWKMGRVGTKRMEVIHEFALAPWHDRVPFTDGSDQVEVMKPDELKGIIIATSSSQRKGLVGMGGAVCDASRNSPSEALASYSVTLGPSDEQNAYIAGLAAIAMALKCLPAGLHRRDLTIVTSNLSALQVIARPRQQSGQRTVREIYECVEALRKRGCGVALRWVPAQEEDFSMGPLAKAAAKRATRNECVAEPAAFQARLMTLRLLLNGQRHFAAIPERVGKWYRKIDKALPGKHTRKLYDGMKTKEASVLVQLRTGKSRMNSYLHKIGAVESDECACGQSAETVEHFLFRCRRWISQRDIMLRYARGKVGDLSFFLGGKAASDNDKWQPDMEAVRATVQFALATGRLNMDQQSTTD</sequence>
<feature type="domain" description="Reverse transcriptase" evidence="1">
    <location>
        <begin position="1"/>
        <end position="154"/>
    </location>
</feature>
<keyword evidence="3" id="KW-1185">Reference proteome</keyword>
<dbReference type="Gene3D" id="3.30.420.10">
    <property type="entry name" value="Ribonuclease H-like superfamily/Ribonuclease H"/>
    <property type="match status" value="1"/>
</dbReference>
<dbReference type="Pfam" id="PF00078">
    <property type="entry name" value="RVT_1"/>
    <property type="match status" value="1"/>
</dbReference>
<protein>
    <recommendedName>
        <fullName evidence="1">Reverse transcriptase domain-containing protein</fullName>
    </recommendedName>
</protein>
<dbReference type="PANTHER" id="PTHR33481:SF1">
    <property type="entry name" value="ENDONUCLEASE_EXONUCLEASE_PHOSPHATASE DOMAIN-CONTAINING PROTEIN-RELATED"/>
    <property type="match status" value="1"/>
</dbReference>
<evidence type="ECO:0000313" key="2">
    <source>
        <dbReference type="EMBL" id="KJZ70203.1"/>
    </source>
</evidence>
<proteinExistence type="predicted"/>
<evidence type="ECO:0000259" key="1">
    <source>
        <dbReference type="PROSITE" id="PS50878"/>
    </source>
</evidence>
<accession>A0A0F7ZRU1</accession>
<name>A0A0F7ZRU1_9HYPO</name>